<evidence type="ECO:0000256" key="7">
    <source>
        <dbReference type="ARBA" id="ARBA00023136"/>
    </source>
</evidence>
<gene>
    <name evidence="10" type="primary">ybjL</name>
    <name evidence="10" type="ORF">CLBCK_25680</name>
</gene>
<evidence type="ECO:0000313" key="10">
    <source>
        <dbReference type="EMBL" id="OOM61044.1"/>
    </source>
</evidence>
<dbReference type="PANTHER" id="PTHR30445">
    <property type="entry name" value="K(+)_H(+) ANTIPORTER SUBUNIT KHTT"/>
    <property type="match status" value="1"/>
</dbReference>
<keyword evidence="5 8" id="KW-0812">Transmembrane</keyword>
<evidence type="ECO:0000256" key="6">
    <source>
        <dbReference type="ARBA" id="ARBA00022989"/>
    </source>
</evidence>
<feature type="transmembrane region" description="Helical" evidence="8">
    <location>
        <begin position="225"/>
        <end position="245"/>
    </location>
</feature>
<dbReference type="AlphaFoldDB" id="A0A1S8S6J5"/>
<feature type="domain" description="YidE/YbjL duplication" evidence="9">
    <location>
        <begin position="15"/>
        <end position="242"/>
    </location>
</feature>
<dbReference type="EMBL" id="LZZI01000042">
    <property type="protein sequence ID" value="OOM61044.1"/>
    <property type="molecule type" value="Genomic_DNA"/>
</dbReference>
<evidence type="ECO:0000256" key="4">
    <source>
        <dbReference type="ARBA" id="ARBA00022475"/>
    </source>
</evidence>
<protein>
    <submittedName>
        <fullName evidence="10">Putative transport protein YbjL</fullName>
    </submittedName>
</protein>
<proteinExistence type="inferred from homology"/>
<feature type="transmembrane region" description="Helical" evidence="8">
    <location>
        <begin position="6"/>
        <end position="25"/>
    </location>
</feature>
<comment type="similarity">
    <text evidence="2">Belongs to the AAE transporter (TC 2.A.81) family.</text>
</comment>
<feature type="transmembrane region" description="Helical" evidence="8">
    <location>
        <begin position="411"/>
        <end position="430"/>
    </location>
</feature>
<comment type="subcellular location">
    <subcellularLocation>
        <location evidence="1">Cell membrane</location>
        <topology evidence="1">Multi-pass membrane protein</topology>
    </subcellularLocation>
</comment>
<reference evidence="10 11" key="1">
    <citation type="submission" date="2016-05" db="EMBL/GenBank/DDBJ databases">
        <title>Microbial solvent formation.</title>
        <authorList>
            <person name="Poehlein A."/>
            <person name="Montoya Solano J.D."/>
            <person name="Flitsch S."/>
            <person name="Krabben P."/>
            <person name="Duerre P."/>
            <person name="Daniel R."/>
        </authorList>
    </citation>
    <scope>NUCLEOTIDE SEQUENCE [LARGE SCALE GENOMIC DNA]</scope>
    <source>
        <strain evidence="10 11">DSM 53</strain>
    </source>
</reference>
<feature type="transmembrane region" description="Helical" evidence="8">
    <location>
        <begin position="450"/>
        <end position="469"/>
    </location>
</feature>
<keyword evidence="6 8" id="KW-1133">Transmembrane helix</keyword>
<sequence>MINFNSLVMSPFVLLFVSVFLGLLFGKIKIGQFKFGFSGALFAGIALGWSVLTYAKNIVSSGATNKTAQQLVTNGVISTDLFNLFLILFIAAVGLLAGKDLKGVLKKYGAKLIVIGFVITFTGVAITYGFLATNKQYNPHQVSGIYAGALTSSPGLAASLDAAKEHGNEIVATYSSMSTEDKDKVLKMIDKSGKLTPENTTELTDEQKGAVVKATQADVSSGFTAAFPFGVVSIILSVVLIPKLFRIDVEKEKEAFSQSIKSAAGNDLEVEKEVAIDSEKAKKKTVKEVGFDLVAFALVCFVGYFLGAINIPLGKLGHFSLGTPGGVLMSALIFSNVGQIGTISFRMDGKILSAIRQFGLVCFLATVGLTYGYDVINIFGGSGVWLAMMGLVVVLVSILMGFVVGRYVFKLNWVILAGAICGGMTSTPGLGAAVDAIGSDDAATGYGATYPFALLCKVFFITILYKLFLM</sequence>
<dbReference type="GO" id="GO:0005886">
    <property type="term" value="C:plasma membrane"/>
    <property type="evidence" value="ECO:0007669"/>
    <property type="project" value="UniProtKB-SubCell"/>
</dbReference>
<dbReference type="InterPro" id="IPR006512">
    <property type="entry name" value="YidE_YbjL"/>
</dbReference>
<accession>A0A1S8S6J5</accession>
<dbReference type="InterPro" id="IPR050144">
    <property type="entry name" value="AAE_transporter"/>
</dbReference>
<feature type="transmembrane region" description="Helical" evidence="8">
    <location>
        <begin position="75"/>
        <end position="96"/>
    </location>
</feature>
<dbReference type="Proteomes" id="UP000190973">
    <property type="component" value="Unassembled WGS sequence"/>
</dbReference>
<keyword evidence="3" id="KW-0813">Transport</keyword>
<organism evidence="10 11">
    <name type="scientific">Clostridium beijerinckii</name>
    <name type="common">Clostridium MP</name>
    <dbReference type="NCBI Taxonomy" id="1520"/>
    <lineage>
        <taxon>Bacteria</taxon>
        <taxon>Bacillati</taxon>
        <taxon>Bacillota</taxon>
        <taxon>Clostridia</taxon>
        <taxon>Eubacteriales</taxon>
        <taxon>Clostridiaceae</taxon>
        <taxon>Clostridium</taxon>
    </lineage>
</organism>
<feature type="transmembrane region" description="Helical" evidence="8">
    <location>
        <begin position="358"/>
        <end position="379"/>
    </location>
</feature>
<feature type="transmembrane region" description="Helical" evidence="8">
    <location>
        <begin position="385"/>
        <end position="404"/>
    </location>
</feature>
<dbReference type="Pfam" id="PF06826">
    <property type="entry name" value="Asp-Al_Ex"/>
    <property type="match status" value="2"/>
</dbReference>
<comment type="caution">
    <text evidence="10">The sequence shown here is derived from an EMBL/GenBank/DDBJ whole genome shotgun (WGS) entry which is preliminary data.</text>
</comment>
<name>A0A1S8S6J5_CLOBE</name>
<dbReference type="RefSeq" id="WP_077839101.1">
    <property type="nucleotide sequence ID" value="NZ_JABTAE010000001.1"/>
</dbReference>
<keyword evidence="7 8" id="KW-0472">Membrane</keyword>
<evidence type="ECO:0000256" key="3">
    <source>
        <dbReference type="ARBA" id="ARBA00022448"/>
    </source>
</evidence>
<evidence type="ECO:0000313" key="11">
    <source>
        <dbReference type="Proteomes" id="UP000190973"/>
    </source>
</evidence>
<evidence type="ECO:0000259" key="9">
    <source>
        <dbReference type="Pfam" id="PF06826"/>
    </source>
</evidence>
<feature type="transmembrane region" description="Helical" evidence="8">
    <location>
        <begin position="289"/>
        <end position="313"/>
    </location>
</feature>
<feature type="transmembrane region" description="Helical" evidence="8">
    <location>
        <begin position="319"/>
        <end position="337"/>
    </location>
</feature>
<feature type="domain" description="YidE/YbjL duplication" evidence="9">
    <location>
        <begin position="295"/>
        <end position="465"/>
    </location>
</feature>
<dbReference type="PANTHER" id="PTHR30445:SF3">
    <property type="entry name" value="TRANSPORT PROTEIN YIDE-RELATED"/>
    <property type="match status" value="1"/>
</dbReference>
<evidence type="ECO:0000256" key="1">
    <source>
        <dbReference type="ARBA" id="ARBA00004651"/>
    </source>
</evidence>
<evidence type="ECO:0000256" key="8">
    <source>
        <dbReference type="SAM" id="Phobius"/>
    </source>
</evidence>
<evidence type="ECO:0000256" key="5">
    <source>
        <dbReference type="ARBA" id="ARBA00022692"/>
    </source>
</evidence>
<keyword evidence="4" id="KW-1003">Cell membrane</keyword>
<evidence type="ECO:0000256" key="2">
    <source>
        <dbReference type="ARBA" id="ARBA00009854"/>
    </source>
</evidence>
<feature type="transmembrane region" description="Helical" evidence="8">
    <location>
        <begin position="108"/>
        <end position="131"/>
    </location>
</feature>
<feature type="transmembrane region" description="Helical" evidence="8">
    <location>
        <begin position="37"/>
        <end position="55"/>
    </location>
</feature>
<dbReference type="NCBIfam" id="TIGR01625">
    <property type="entry name" value="YidE_YbjL_dupl"/>
    <property type="match status" value="1"/>
</dbReference>